<dbReference type="PANTHER" id="PTHR11199:SF0">
    <property type="entry name" value="LD34181P-RELATED"/>
    <property type="match status" value="1"/>
</dbReference>
<protein>
    <submittedName>
        <fullName evidence="3">Cohesin subunit SCC3</fullName>
    </submittedName>
</protein>
<feature type="compositionally biased region" description="Basic residues" evidence="1">
    <location>
        <begin position="1"/>
        <end position="11"/>
    </location>
</feature>
<dbReference type="InterPro" id="IPR011989">
    <property type="entry name" value="ARM-like"/>
</dbReference>
<dbReference type="InterPro" id="IPR013721">
    <property type="entry name" value="STAG"/>
</dbReference>
<dbReference type="EMBL" id="CP015057">
    <property type="protein sequence ID" value="QGN16107.1"/>
    <property type="molecule type" value="Genomic_DNA"/>
</dbReference>
<feature type="compositionally biased region" description="Polar residues" evidence="1">
    <location>
        <begin position="106"/>
        <end position="116"/>
    </location>
</feature>
<dbReference type="Pfam" id="PF08514">
    <property type="entry name" value="STAG"/>
    <property type="match status" value="1"/>
</dbReference>
<dbReference type="InterPro" id="IPR048610">
    <property type="entry name" value="SCC3_C"/>
</dbReference>
<evidence type="ECO:0000313" key="4">
    <source>
        <dbReference type="Proteomes" id="UP000422736"/>
    </source>
</evidence>
<keyword evidence="4" id="KW-1185">Reference proteome</keyword>
<dbReference type="Gene3D" id="1.25.10.10">
    <property type="entry name" value="Leucine-rich Repeat Variant"/>
    <property type="match status" value="1"/>
</dbReference>
<dbReference type="InterPro" id="IPR020839">
    <property type="entry name" value="SCD"/>
</dbReference>
<feature type="compositionally biased region" description="Basic residues" evidence="1">
    <location>
        <begin position="73"/>
        <end position="93"/>
    </location>
</feature>
<evidence type="ECO:0000259" key="2">
    <source>
        <dbReference type="PROSITE" id="PS51425"/>
    </source>
</evidence>
<dbReference type="PANTHER" id="PTHR11199">
    <property type="entry name" value="STROMAL ANTIGEN"/>
    <property type="match status" value="1"/>
</dbReference>
<proteinExistence type="predicted"/>
<feature type="region of interest" description="Disordered" evidence="1">
    <location>
        <begin position="1"/>
        <end position="121"/>
    </location>
</feature>
<organism evidence="3 4">
    <name type="scientific">Kluyveromyces marxianus</name>
    <name type="common">Yeast</name>
    <name type="synonym">Candida kefyr</name>
    <dbReference type="NCBI Taxonomy" id="4911"/>
    <lineage>
        <taxon>Eukaryota</taxon>
        <taxon>Fungi</taxon>
        <taxon>Dikarya</taxon>
        <taxon>Ascomycota</taxon>
        <taxon>Saccharomycotina</taxon>
        <taxon>Saccharomycetes</taxon>
        <taxon>Saccharomycetales</taxon>
        <taxon>Saccharomycetaceae</taxon>
        <taxon>Kluyveromyces</taxon>
    </lineage>
</organism>
<evidence type="ECO:0000256" key="1">
    <source>
        <dbReference type="SAM" id="MobiDB-lite"/>
    </source>
</evidence>
<feature type="compositionally biased region" description="Acidic residues" evidence="1">
    <location>
        <begin position="17"/>
        <end position="29"/>
    </location>
</feature>
<feature type="compositionally biased region" description="Acidic residues" evidence="1">
    <location>
        <begin position="37"/>
        <end position="68"/>
    </location>
</feature>
<accession>A0ABX6EWH9</accession>
<dbReference type="Pfam" id="PF21581">
    <property type="entry name" value="SCD"/>
    <property type="match status" value="1"/>
</dbReference>
<dbReference type="InterPro" id="IPR039662">
    <property type="entry name" value="Cohesin_Scc3/SA"/>
</dbReference>
<evidence type="ECO:0000313" key="3">
    <source>
        <dbReference type="EMBL" id="QGN16107.1"/>
    </source>
</evidence>
<feature type="domain" description="SCD" evidence="2">
    <location>
        <begin position="367"/>
        <end position="459"/>
    </location>
</feature>
<dbReference type="InterPro" id="IPR016024">
    <property type="entry name" value="ARM-type_fold"/>
</dbReference>
<dbReference type="SUPFAM" id="SSF48371">
    <property type="entry name" value="ARM repeat"/>
    <property type="match status" value="1"/>
</dbReference>
<sequence length="1070" mass="122814">MSVRRSTRIRSKASYNEDSEPESDVEDEEVSRATGVDVDDQTEQVGDMDDILESSSSEEEEDANDDDYVAPGSKKRKSTSRAQNSKRAKKGNSRSRDGSKTKTKTNRTSGSGSHTSSKAERETFLAIQNDFEPTELFRILSASADHSVEELASDWLESYNEDRTQALSEILNFLLDCAGCLTHIAEHDVVNNDSSNETIGEIQIMFQQQKIHEFHLRLSDEHSKRAKYKSLSDNFTQLMSNLIDLAVEKEMIYVEKEKEDSEEVIVETHPLIIDLLTWLPSLTVSKIRSLRYVSTKALLVFQTVFAKVSASLETDSLFKLRKQLTLENKKRNPKSKTIETLESSIADAEATKTIIENNMDNIIKLCFVHRFKDVDELIRINSISELEQWMVNNPEYFFKVTFLKYFGWLLSDSSHAVRLQVLKILSELIRFTNKRNKSVTDNAALRQFFERFKGRLLEIAHRDIDIQVRLTAVRVLSQINDFGYLDDEEIIEITSLIFYDQEVKLTSSSRDVKFLSEVAKFFSSIVTEKSAELSRDYESNYTNIPLIMTKDHFIEIGVLMRVLNSSLSQFLSTVENEDQLEEGSSKKIKLLYQASEFLSPKFGDLVGDIAKLLYKEIDFEKDLEDKSEYSSADLSDIKLLLPDNDNKVLFYLTVFSGLCTGGVFHNKGQERQMVAQLALPELIHLFKKMNLDSDLIYTLLLDIVCLFNSEEWSSTEQNNDINIINEIILKRFESSPLLLESQNIVSKAYKKLIPYLTTINRTEIVDSWKSLQVNIMLSLNKFLESFDIKLENAVTTLHVQYLNKLVILGKEIPTEISESTLSMLTEKFLSKLPNLLESLSKDELSILDFKIFTSVISWNLESWANIIKNSEQPVPVSQSTLSQIKQILDLLFDIALEVNNNEEVRDIVKYHVLYSVLSVLLDSIMAFKMFELNIPERDTNWKRALRQDYHISLTRELSEICLSVFLYLESCHANMLKVTLDRVDDENVNYNDSVLLDSSKDTERELCIFTMKLKGVSKLGVLPYTNLQSRLELNKDKLGSLFESIITESIFNNDNKNQPQKKYITKAFRT</sequence>
<dbReference type="Pfam" id="PF21767">
    <property type="entry name" value="SCC3_C"/>
    <property type="match status" value="1"/>
</dbReference>
<dbReference type="PROSITE" id="PS51425">
    <property type="entry name" value="SCD"/>
    <property type="match status" value="1"/>
</dbReference>
<dbReference type="Proteomes" id="UP000422736">
    <property type="component" value="Chromosome 4"/>
</dbReference>
<reference evidence="3 4" key="2">
    <citation type="submission" date="2019-11" db="EMBL/GenBank/DDBJ databases">
        <authorList>
            <person name="Lu H."/>
        </authorList>
    </citation>
    <scope>NUCLEOTIDE SEQUENCE [LARGE SCALE GENOMIC DNA]</scope>
    <source>
        <strain evidence="3 4">FIM1</strain>
    </source>
</reference>
<name>A0ABX6EWH9_KLUMA</name>
<reference evidence="3 4" key="1">
    <citation type="submission" date="2016-03" db="EMBL/GenBank/DDBJ databases">
        <title>How can Kluyveromyces marxianus grow so fast - potential evolutionary course in Saccharomyces Complex revealed by comparative genomics.</title>
        <authorList>
            <person name="Mo W."/>
            <person name="Lu W."/>
            <person name="Yang X."/>
            <person name="Qi J."/>
            <person name="Lv H."/>
        </authorList>
    </citation>
    <scope>NUCLEOTIDE SEQUENCE [LARGE SCALE GENOMIC DNA]</scope>
    <source>
        <strain evidence="3 4">FIM1</strain>
    </source>
</reference>
<gene>
    <name evidence="3" type="primary">IRR1</name>
    <name evidence="3" type="ORF">FIM1_2808</name>
</gene>